<sequence length="295" mass="32558">MSRTCLPPHDTVQPVRFDIPAHACDSHAHIFGPFDRYPLAAERSYTPPENPCEAFLAHLSSIGFERGVIVTASAYGTDNQSMLDALKAHPDRLRGVAVADAATEAGTLRAWRNAGVCGLRFNLYAVGGAKVYRNGVGLEALEALAPAMRDLDMHAQIWIHAPDLADLAPRLEKLDVPLVVDHMGRMNATLGTADPGFQQLCRMLAGGRAWTKISGADRNTNQRGDYADIDPYVRALVAANPERIVWGTDWPHINYFEAGDVPDDGRLLNTLHRWLPDPALRHRILVDNPARIYRF</sequence>
<dbReference type="Pfam" id="PF04909">
    <property type="entry name" value="Amidohydro_2"/>
    <property type="match status" value="1"/>
</dbReference>
<dbReference type="SUPFAM" id="SSF51556">
    <property type="entry name" value="Metallo-dependent hydrolases"/>
    <property type="match status" value="1"/>
</dbReference>
<keyword evidence="2" id="KW-0378">Hydrolase</keyword>
<dbReference type="OrthoDB" id="9787654at2"/>
<feature type="domain" description="Amidohydrolase-related" evidence="1">
    <location>
        <begin position="24"/>
        <end position="295"/>
    </location>
</feature>
<evidence type="ECO:0000313" key="2">
    <source>
        <dbReference type="EMBL" id="SAI67443.1"/>
    </source>
</evidence>
<dbReference type="InterPro" id="IPR006680">
    <property type="entry name" value="Amidohydro-rel"/>
</dbReference>
<accession>A0A157SB37</accession>
<dbReference type="InterPro" id="IPR032466">
    <property type="entry name" value="Metal_Hydrolase"/>
</dbReference>
<dbReference type="AlphaFoldDB" id="A0A157SB37"/>
<dbReference type="PANTHER" id="PTHR35563:SF2">
    <property type="entry name" value="BARREL METAL-DEPENDENT HYDROLASE, PUTATIVE (AFU_ORTHOLOGUE AFUA_1G16240)-RELATED"/>
    <property type="match status" value="1"/>
</dbReference>
<name>A0A157SB37_9BORD</name>
<gene>
    <name evidence="2" type="ORF">SAMEA3906486_01516</name>
</gene>
<proteinExistence type="predicted"/>
<dbReference type="PANTHER" id="PTHR35563">
    <property type="entry name" value="BARREL METAL-DEPENDENT HYDROLASE, PUTATIVE (AFU_ORTHOLOGUE AFUA_1G16240)-RELATED"/>
    <property type="match status" value="1"/>
</dbReference>
<organism evidence="2 3">
    <name type="scientific">Bordetella ansorpii</name>
    <dbReference type="NCBI Taxonomy" id="288768"/>
    <lineage>
        <taxon>Bacteria</taxon>
        <taxon>Pseudomonadati</taxon>
        <taxon>Pseudomonadota</taxon>
        <taxon>Betaproteobacteria</taxon>
        <taxon>Burkholderiales</taxon>
        <taxon>Alcaligenaceae</taxon>
        <taxon>Bordetella</taxon>
    </lineage>
</organism>
<reference evidence="2 3" key="1">
    <citation type="submission" date="2016-04" db="EMBL/GenBank/DDBJ databases">
        <authorList>
            <consortium name="Pathogen Informatics"/>
        </authorList>
    </citation>
    <scope>NUCLEOTIDE SEQUENCE [LARGE SCALE GENOMIC DNA]</scope>
    <source>
        <strain evidence="2 3">H050680373</strain>
    </source>
</reference>
<dbReference type="Gene3D" id="3.20.20.140">
    <property type="entry name" value="Metal-dependent hydrolases"/>
    <property type="match status" value="1"/>
</dbReference>
<dbReference type="InterPro" id="IPR052358">
    <property type="entry name" value="Aro_Compnd_Degr_Hydrolases"/>
</dbReference>
<evidence type="ECO:0000259" key="1">
    <source>
        <dbReference type="Pfam" id="PF04909"/>
    </source>
</evidence>
<dbReference type="EMBL" id="FKIF01000002">
    <property type="protein sequence ID" value="SAI67443.1"/>
    <property type="molecule type" value="Genomic_DNA"/>
</dbReference>
<dbReference type="Proteomes" id="UP000076848">
    <property type="component" value="Unassembled WGS sequence"/>
</dbReference>
<evidence type="ECO:0000313" key="3">
    <source>
        <dbReference type="Proteomes" id="UP000076848"/>
    </source>
</evidence>
<keyword evidence="3" id="KW-1185">Reference proteome</keyword>
<dbReference type="GO" id="GO:0016787">
    <property type="term" value="F:hydrolase activity"/>
    <property type="evidence" value="ECO:0007669"/>
    <property type="project" value="UniProtKB-KW"/>
</dbReference>
<dbReference type="STRING" id="288768.SAMEA3906486_01516"/>
<protein>
    <submittedName>
        <fullName evidence="2">Dicarboxylic acid hydrolase</fullName>
    </submittedName>
</protein>
<dbReference type="RefSeq" id="WP_066125244.1">
    <property type="nucleotide sequence ID" value="NZ_FKIF01000002.1"/>
</dbReference>